<gene>
    <name evidence="1" type="primary">dptG</name>
    <name evidence="1" type="ORF">EZI54_18480</name>
</gene>
<name>A0ABY1ZGH7_9GAMM</name>
<keyword evidence="2" id="KW-1185">Reference proteome</keyword>
<evidence type="ECO:0000313" key="2">
    <source>
        <dbReference type="Proteomes" id="UP000313645"/>
    </source>
</evidence>
<sequence length="447" mass="51578">MTVAENLAELDEQEIQERNLVNSFLPFRQQRSNSAGYDFDAIAGSVLSTALQKQLTKGSTLETFGKAVFDRLTPKLTDDTMNELIETMYFEDDASGLFKVSPEFLIFKTTQADTSTNKHISQVLTNFILHERIEFPRLSSDVNFLEKELVDEFQKFLTDSSDEPTEHPYLPFLSKLFSEDLSFLLKHPSYFLQNLSLFFNLYNFLYSAQLALNINGWTEAPDSKPLFFILDTEKASLERKQVGESFGQLIVKVADLFPVLSMLEYLNQPQNKKAKKFPLWHVLQDVEAMPKRQQHELHNSLIEFCRRYREKRGLEAVDAYAQTAKGMFALLSDTAKEIFSKRGTNQFTVNSKFVNAFENEVASHFIQVRGRSGRVLTISQDYLLLLTNLSIGDKKQMQFQELLSEFRKRGVWFDRQSEQAIIRFLERIGNVERMSDSGDAVYVRKTL</sequence>
<dbReference type="RefSeq" id="WP_131483359.1">
    <property type="nucleotide sequence ID" value="NZ_SJDL01000035.1"/>
</dbReference>
<dbReference type="Proteomes" id="UP000313645">
    <property type="component" value="Unassembled WGS sequence"/>
</dbReference>
<reference evidence="1 2" key="1">
    <citation type="submission" date="2019-02" db="EMBL/GenBank/DDBJ databases">
        <title>Marinobacter halodurans sp. nov., a marine bacterium isolated from sea tidal flat.</title>
        <authorList>
            <person name="Yoo Y."/>
            <person name="Lee D.W."/>
            <person name="Kim B.S."/>
            <person name="Kim J.-J."/>
        </authorList>
    </citation>
    <scope>NUCLEOTIDE SEQUENCE [LARGE SCALE GENOMIC DNA]</scope>
    <source>
        <strain evidence="1 2">YJ-S3-2</strain>
    </source>
</reference>
<dbReference type="NCBIfam" id="TIGR03236">
    <property type="entry name" value="dnd_assoc_1"/>
    <property type="match status" value="1"/>
</dbReference>
<evidence type="ECO:0000313" key="1">
    <source>
        <dbReference type="EMBL" id="TBW50364.1"/>
    </source>
</evidence>
<accession>A0ABY1ZGH7</accession>
<comment type="caution">
    <text evidence="1">The sequence shown here is derived from an EMBL/GenBank/DDBJ whole genome shotgun (WGS) entry which is preliminary data.</text>
</comment>
<dbReference type="EMBL" id="SJDL01000035">
    <property type="protein sequence ID" value="TBW50364.1"/>
    <property type="molecule type" value="Genomic_DNA"/>
</dbReference>
<organism evidence="1 2">
    <name type="scientific">Marinobacter halodurans</name>
    <dbReference type="NCBI Taxonomy" id="2528979"/>
    <lineage>
        <taxon>Bacteria</taxon>
        <taxon>Pseudomonadati</taxon>
        <taxon>Pseudomonadota</taxon>
        <taxon>Gammaproteobacteria</taxon>
        <taxon>Pseudomonadales</taxon>
        <taxon>Marinobacteraceae</taxon>
        <taxon>Marinobacter</taxon>
    </lineage>
</organism>
<protein>
    <submittedName>
        <fullName evidence="1">DNA phosphorothioation-dependent restriction protein DptG</fullName>
    </submittedName>
</protein>
<dbReference type="InterPro" id="IPR017645">
    <property type="entry name" value="Dnd_assoc_1"/>
</dbReference>
<proteinExistence type="predicted"/>